<evidence type="ECO:0000313" key="2">
    <source>
        <dbReference type="Proteomes" id="UP000692954"/>
    </source>
</evidence>
<dbReference type="EMBL" id="CAJJDN010000001">
    <property type="protein sequence ID" value="CAD8045353.1"/>
    <property type="molecule type" value="Genomic_DNA"/>
</dbReference>
<reference evidence="1" key="1">
    <citation type="submission" date="2021-01" db="EMBL/GenBank/DDBJ databases">
        <authorList>
            <consortium name="Genoscope - CEA"/>
            <person name="William W."/>
        </authorList>
    </citation>
    <scope>NUCLEOTIDE SEQUENCE</scope>
</reference>
<name>A0A8S1JRX3_9CILI</name>
<dbReference type="Proteomes" id="UP000692954">
    <property type="component" value="Unassembled WGS sequence"/>
</dbReference>
<dbReference type="AlphaFoldDB" id="A0A8S1JRX3"/>
<organism evidence="1 2">
    <name type="scientific">Paramecium sonneborni</name>
    <dbReference type="NCBI Taxonomy" id="65129"/>
    <lineage>
        <taxon>Eukaryota</taxon>
        <taxon>Sar</taxon>
        <taxon>Alveolata</taxon>
        <taxon>Ciliophora</taxon>
        <taxon>Intramacronucleata</taxon>
        <taxon>Oligohymenophorea</taxon>
        <taxon>Peniculida</taxon>
        <taxon>Parameciidae</taxon>
        <taxon>Paramecium</taxon>
    </lineage>
</organism>
<accession>A0A8S1JRX3</accession>
<gene>
    <name evidence="1" type="ORF">PSON_ATCC_30995.1.T0010004</name>
</gene>
<keyword evidence="2" id="KW-1185">Reference proteome</keyword>
<sequence>MRELDLKKNDRRVWKFRNSRKVSQFNIWTHGLDQKGMSQLIKLQIFFIQ</sequence>
<comment type="caution">
    <text evidence="1">The sequence shown here is derived from an EMBL/GenBank/DDBJ whole genome shotgun (WGS) entry which is preliminary data.</text>
</comment>
<proteinExistence type="predicted"/>
<protein>
    <submittedName>
        <fullName evidence="1">Uncharacterized protein</fullName>
    </submittedName>
</protein>
<evidence type="ECO:0000313" key="1">
    <source>
        <dbReference type="EMBL" id="CAD8045353.1"/>
    </source>
</evidence>